<comment type="caution">
    <text evidence="4">The sequence shown here is derived from an EMBL/GenBank/DDBJ whole genome shotgun (WGS) entry which is preliminary data.</text>
</comment>
<name>A0A918IDP5_9ACTN</name>
<dbReference type="Pfam" id="PF00675">
    <property type="entry name" value="Peptidase_M16"/>
    <property type="match status" value="1"/>
</dbReference>
<reference evidence="4" key="2">
    <citation type="submission" date="2020-09" db="EMBL/GenBank/DDBJ databases">
        <authorList>
            <person name="Sun Q."/>
            <person name="Ohkuma M."/>
        </authorList>
    </citation>
    <scope>NUCLEOTIDE SEQUENCE</scope>
    <source>
        <strain evidence="4">JCM 4369</strain>
    </source>
</reference>
<dbReference type="InterPro" id="IPR050361">
    <property type="entry name" value="MPP/UQCRC_Complex"/>
</dbReference>
<feature type="domain" description="Peptidase M16 N-terminal" evidence="2">
    <location>
        <begin position="17"/>
        <end position="131"/>
    </location>
</feature>
<evidence type="ECO:0000313" key="4">
    <source>
        <dbReference type="EMBL" id="GGV05565.1"/>
    </source>
</evidence>
<dbReference type="PANTHER" id="PTHR11851">
    <property type="entry name" value="METALLOPROTEASE"/>
    <property type="match status" value="1"/>
</dbReference>
<dbReference type="EMBL" id="BMTD01000011">
    <property type="protein sequence ID" value="GGV05565.1"/>
    <property type="molecule type" value="Genomic_DNA"/>
</dbReference>
<sequence length="421" mass="43236">MTPEPYGESRLDTGLRLVTEELPGRGLVAVALTVAAGGDDDPAGGHGTAHLVEHLMFPRDEQDGADAGHVALVQEAGGMCDAETHRDHTVFHTVAPADALPGLLALEARRLLRFAPAAATVRSEAAVVTEEIRAAGAGTRLWDGMLAAVHPGARHAYGTPAELRGVTAGDAEAFFRRRYRPDRAVLCVVGDVPAGRVRELVEREFGGWRAPADGSASAAPAEARTAVASPVAVPYGRDGVAVASPVALPYGRDAVAVGHALADPRQGLGPYVAQVVLLEVLRRARSAGASVHCGYQGQWLASAAPDLALVLGHRARGAAAEEAAADWLRALATLAAEPPAADEVRRAANVLRAGCHRRADAPAARAVAHGRAALLFPPAERPAPDTVAGRLAAVTPADVSIAAQALLGAPRAVVALEAASA</sequence>
<organism evidence="4 5">
    <name type="scientific">Streptomyces filipinensis</name>
    <dbReference type="NCBI Taxonomy" id="66887"/>
    <lineage>
        <taxon>Bacteria</taxon>
        <taxon>Bacillati</taxon>
        <taxon>Actinomycetota</taxon>
        <taxon>Actinomycetes</taxon>
        <taxon>Kitasatosporales</taxon>
        <taxon>Streptomycetaceae</taxon>
        <taxon>Streptomyces</taxon>
    </lineage>
</organism>
<dbReference type="GO" id="GO:0046872">
    <property type="term" value="F:metal ion binding"/>
    <property type="evidence" value="ECO:0007669"/>
    <property type="project" value="InterPro"/>
</dbReference>
<feature type="domain" description="Peptidase M16 C-terminal" evidence="3">
    <location>
        <begin position="166"/>
        <end position="223"/>
    </location>
</feature>
<dbReference type="AlphaFoldDB" id="A0A918IDP5"/>
<proteinExistence type="inferred from homology"/>
<protein>
    <submittedName>
        <fullName evidence="4">Peptidase M16</fullName>
    </submittedName>
</protein>
<accession>A0A918IDP5</accession>
<gene>
    <name evidence="4" type="ORF">GCM10010260_48470</name>
</gene>
<dbReference type="InterPro" id="IPR007863">
    <property type="entry name" value="Peptidase_M16_C"/>
</dbReference>
<dbReference type="SUPFAM" id="SSF63411">
    <property type="entry name" value="LuxS/MPP-like metallohydrolase"/>
    <property type="match status" value="2"/>
</dbReference>
<evidence type="ECO:0000313" key="5">
    <source>
        <dbReference type="Proteomes" id="UP000618795"/>
    </source>
</evidence>
<keyword evidence="5" id="KW-1185">Reference proteome</keyword>
<dbReference type="InterPro" id="IPR011249">
    <property type="entry name" value="Metalloenz_LuxS/M16"/>
</dbReference>
<dbReference type="Proteomes" id="UP000618795">
    <property type="component" value="Unassembled WGS sequence"/>
</dbReference>
<dbReference type="RefSeq" id="WP_191875631.1">
    <property type="nucleotide sequence ID" value="NZ_BMTD01000011.1"/>
</dbReference>
<dbReference type="Gene3D" id="3.30.830.10">
    <property type="entry name" value="Metalloenzyme, LuxS/M16 peptidase-like"/>
    <property type="match status" value="2"/>
</dbReference>
<dbReference type="InterPro" id="IPR011765">
    <property type="entry name" value="Pept_M16_N"/>
</dbReference>
<evidence type="ECO:0000256" key="1">
    <source>
        <dbReference type="ARBA" id="ARBA00007261"/>
    </source>
</evidence>
<reference evidence="4" key="1">
    <citation type="journal article" date="2014" name="Int. J. Syst. Evol. Microbiol.">
        <title>Complete genome sequence of Corynebacterium casei LMG S-19264T (=DSM 44701T), isolated from a smear-ripened cheese.</title>
        <authorList>
            <consortium name="US DOE Joint Genome Institute (JGI-PGF)"/>
            <person name="Walter F."/>
            <person name="Albersmeier A."/>
            <person name="Kalinowski J."/>
            <person name="Ruckert C."/>
        </authorList>
    </citation>
    <scope>NUCLEOTIDE SEQUENCE</scope>
    <source>
        <strain evidence="4">JCM 4369</strain>
    </source>
</reference>
<dbReference type="Pfam" id="PF05193">
    <property type="entry name" value="Peptidase_M16_C"/>
    <property type="match status" value="1"/>
</dbReference>
<comment type="similarity">
    <text evidence="1">Belongs to the peptidase M16 family.</text>
</comment>
<dbReference type="PANTHER" id="PTHR11851:SF49">
    <property type="entry name" value="MITOCHONDRIAL-PROCESSING PEPTIDASE SUBUNIT ALPHA"/>
    <property type="match status" value="1"/>
</dbReference>
<evidence type="ECO:0000259" key="3">
    <source>
        <dbReference type="Pfam" id="PF05193"/>
    </source>
</evidence>
<evidence type="ECO:0000259" key="2">
    <source>
        <dbReference type="Pfam" id="PF00675"/>
    </source>
</evidence>